<dbReference type="PANTHER" id="PTHR37164:SF1">
    <property type="entry name" value="BACTERIOHEMERYTHRIN"/>
    <property type="match status" value="1"/>
</dbReference>
<comment type="caution">
    <text evidence="6">The sequence shown here is derived from an EMBL/GenBank/DDBJ whole genome shotgun (WGS) entry which is preliminary data.</text>
</comment>
<dbReference type="Proteomes" id="UP000461162">
    <property type="component" value="Unassembled WGS sequence"/>
</dbReference>
<feature type="domain" description="Hemerythrin-like" evidence="5">
    <location>
        <begin position="13"/>
        <end position="125"/>
    </location>
</feature>
<dbReference type="SUPFAM" id="SSF47188">
    <property type="entry name" value="Hemerythrin-like"/>
    <property type="match status" value="1"/>
</dbReference>
<evidence type="ECO:0000256" key="1">
    <source>
        <dbReference type="ARBA" id="ARBA00010587"/>
    </source>
</evidence>
<dbReference type="NCBIfam" id="NF033749">
    <property type="entry name" value="bact_hemeryth"/>
    <property type="match status" value="1"/>
</dbReference>
<gene>
    <name evidence="6" type="ORF">GKC30_04270</name>
</gene>
<dbReference type="Pfam" id="PF01814">
    <property type="entry name" value="Hemerythrin"/>
    <property type="match status" value="1"/>
</dbReference>
<dbReference type="PANTHER" id="PTHR37164">
    <property type="entry name" value="BACTERIOHEMERYTHRIN"/>
    <property type="match status" value="1"/>
</dbReference>
<sequence>MALMQWDEAMSVGVEELDAQHKTLIDLINQTYEAIERQDESQLPRLVEKMAAYGETHFASEERFMRESGFADLEEHKFHHARFRSTVDDFRRSVKSRTDLTRIFVFLSRWLAAHIMEEDMRYAPHARGR</sequence>
<dbReference type="GO" id="GO:0046872">
    <property type="term" value="F:metal ion binding"/>
    <property type="evidence" value="ECO:0007669"/>
    <property type="project" value="UniProtKB-KW"/>
</dbReference>
<dbReference type="InterPro" id="IPR016131">
    <property type="entry name" value="Haemerythrin_Fe_BS"/>
</dbReference>
<reference evidence="6 7" key="1">
    <citation type="submission" date="2019-11" db="EMBL/GenBank/DDBJ databases">
        <title>Pseudodesulfovibrio alkaliphilus, sp. nov., an alkaliphilic sulfate-reducing bacteria from mud volcano of Taman peninsula, Russia.</title>
        <authorList>
            <person name="Frolova A."/>
            <person name="Merkel A.Y."/>
            <person name="Slobodkin A.I."/>
        </authorList>
    </citation>
    <scope>NUCLEOTIDE SEQUENCE [LARGE SCALE GENOMIC DNA]</scope>
    <source>
        <strain evidence="6 7">F-1</strain>
    </source>
</reference>
<dbReference type="RefSeq" id="WP_155932497.1">
    <property type="nucleotide sequence ID" value="NZ_WODC01000002.1"/>
</dbReference>
<dbReference type="EMBL" id="WODC01000002">
    <property type="protein sequence ID" value="MUM76845.1"/>
    <property type="molecule type" value="Genomic_DNA"/>
</dbReference>
<proteinExistence type="inferred from homology"/>
<dbReference type="GO" id="GO:0005344">
    <property type="term" value="F:oxygen carrier activity"/>
    <property type="evidence" value="ECO:0007669"/>
    <property type="project" value="UniProtKB-KW"/>
</dbReference>
<dbReference type="InterPro" id="IPR050669">
    <property type="entry name" value="Hemerythrin"/>
</dbReference>
<dbReference type="CDD" id="cd12107">
    <property type="entry name" value="Hemerythrin"/>
    <property type="match status" value="1"/>
</dbReference>
<evidence type="ECO:0000256" key="4">
    <source>
        <dbReference type="ARBA" id="ARBA00023004"/>
    </source>
</evidence>
<keyword evidence="2" id="KW-0813">Transport</keyword>
<evidence type="ECO:0000313" key="7">
    <source>
        <dbReference type="Proteomes" id="UP000461162"/>
    </source>
</evidence>
<keyword evidence="4" id="KW-0408">Iron</keyword>
<organism evidence="6 7">
    <name type="scientific">Pseudodesulfovibrio alkaliphilus</name>
    <dbReference type="NCBI Taxonomy" id="2661613"/>
    <lineage>
        <taxon>Bacteria</taxon>
        <taxon>Pseudomonadati</taxon>
        <taxon>Thermodesulfobacteriota</taxon>
        <taxon>Desulfovibrionia</taxon>
        <taxon>Desulfovibrionales</taxon>
        <taxon>Desulfovibrionaceae</taxon>
    </lineage>
</organism>
<name>A0A7K1KLA9_9BACT</name>
<dbReference type="NCBIfam" id="TIGR02481">
    <property type="entry name" value="hemeryth_dom"/>
    <property type="match status" value="1"/>
</dbReference>
<evidence type="ECO:0000259" key="5">
    <source>
        <dbReference type="Pfam" id="PF01814"/>
    </source>
</evidence>
<dbReference type="InterPro" id="IPR035938">
    <property type="entry name" value="Hemerythrin-like_sf"/>
</dbReference>
<dbReference type="InterPro" id="IPR012827">
    <property type="entry name" value="Hemerythrin_metal-bd"/>
</dbReference>
<dbReference type="InterPro" id="IPR012312">
    <property type="entry name" value="Hemerythrin-like"/>
</dbReference>
<evidence type="ECO:0000313" key="6">
    <source>
        <dbReference type="EMBL" id="MUM76845.1"/>
    </source>
</evidence>
<evidence type="ECO:0000256" key="2">
    <source>
        <dbReference type="ARBA" id="ARBA00022621"/>
    </source>
</evidence>
<dbReference type="Gene3D" id="1.20.120.50">
    <property type="entry name" value="Hemerythrin-like"/>
    <property type="match status" value="1"/>
</dbReference>
<keyword evidence="2" id="KW-0561">Oxygen transport</keyword>
<dbReference type="PROSITE" id="PS00550">
    <property type="entry name" value="HEMERYTHRINS"/>
    <property type="match status" value="1"/>
</dbReference>
<comment type="similarity">
    <text evidence="1">Belongs to the hemerythrin family.</text>
</comment>
<accession>A0A7K1KLA9</accession>
<protein>
    <submittedName>
        <fullName evidence="6">Bacteriohemerythrin</fullName>
    </submittedName>
</protein>
<evidence type="ECO:0000256" key="3">
    <source>
        <dbReference type="ARBA" id="ARBA00022723"/>
    </source>
</evidence>
<dbReference type="AlphaFoldDB" id="A0A7K1KLA9"/>
<keyword evidence="3" id="KW-0479">Metal-binding</keyword>
<keyword evidence="7" id="KW-1185">Reference proteome</keyword>